<dbReference type="InterPro" id="IPR051782">
    <property type="entry name" value="ABC_Transporter_VariousFunc"/>
</dbReference>
<keyword evidence="3 5" id="KW-0067">ATP-binding</keyword>
<dbReference type="SMART" id="SM00382">
    <property type="entry name" value="AAA"/>
    <property type="match status" value="1"/>
</dbReference>
<dbReference type="AlphaFoldDB" id="A9WUC2"/>
<keyword evidence="2" id="KW-0547">Nucleotide-binding</keyword>
<gene>
    <name evidence="5" type="ordered locus">RSal33209_3072</name>
</gene>
<dbReference type="PROSITE" id="PS00211">
    <property type="entry name" value="ABC_TRANSPORTER_1"/>
    <property type="match status" value="1"/>
</dbReference>
<dbReference type="GO" id="GO:0016887">
    <property type="term" value="F:ATP hydrolysis activity"/>
    <property type="evidence" value="ECO:0007669"/>
    <property type="project" value="InterPro"/>
</dbReference>
<dbReference type="InterPro" id="IPR003439">
    <property type="entry name" value="ABC_transporter-like_ATP-bd"/>
</dbReference>
<evidence type="ECO:0000259" key="4">
    <source>
        <dbReference type="PROSITE" id="PS50893"/>
    </source>
</evidence>
<dbReference type="Proteomes" id="UP000002007">
    <property type="component" value="Chromosome"/>
</dbReference>
<dbReference type="KEGG" id="rsa:RSal33209_3072"/>
<dbReference type="PROSITE" id="PS50893">
    <property type="entry name" value="ABC_TRANSPORTER_2"/>
    <property type="match status" value="1"/>
</dbReference>
<accession>A9WUC2</accession>
<dbReference type="PANTHER" id="PTHR42939:SF1">
    <property type="entry name" value="ABC TRANSPORTER ATP-BINDING PROTEIN ALBC-RELATED"/>
    <property type="match status" value="1"/>
</dbReference>
<name>A9WUC2_RENSM</name>
<feature type="domain" description="ABC transporter" evidence="4">
    <location>
        <begin position="32"/>
        <end position="252"/>
    </location>
</feature>
<sequence>MWSVPGAVVECSTRGNKPSDKLSPMSRSPVSLRVSDLKVGYGKKQVCGEVSFGLGSGALAFVGPNGAGKSTVMRTVVGQLPALAGTVLLNKAVVDDRTPEFRRMAALVFDDDAFFPELTVGEHLTMVAAGHGVNDPVGAVDAELEFFQLTEHDDSLVSSLSSGQRRRLLLAAAFVRPRSLLVLDEPEQRLDTHMRRALASRVAACAKAGETVLLVTHDPEFLTTASKKALYIADKVESLSAQDAAERIQAMPA</sequence>
<proteinExistence type="predicted"/>
<organism evidence="5 6">
    <name type="scientific">Renibacterium salmoninarum (strain ATCC 33209 / DSM 20767 / JCM 11484 / NBRC 15589 / NCIMB 2235)</name>
    <dbReference type="NCBI Taxonomy" id="288705"/>
    <lineage>
        <taxon>Bacteria</taxon>
        <taxon>Bacillati</taxon>
        <taxon>Actinomycetota</taxon>
        <taxon>Actinomycetes</taxon>
        <taxon>Micrococcales</taxon>
        <taxon>Micrococcaceae</taxon>
        <taxon>Renibacterium</taxon>
    </lineage>
</organism>
<dbReference type="STRING" id="288705.RSal33209_3072"/>
<evidence type="ECO:0000256" key="3">
    <source>
        <dbReference type="ARBA" id="ARBA00022840"/>
    </source>
</evidence>
<dbReference type="HOGENOM" id="CLU_000604_1_2_11"/>
<keyword evidence="1" id="KW-0813">Transport</keyword>
<dbReference type="SUPFAM" id="SSF52540">
    <property type="entry name" value="P-loop containing nucleoside triphosphate hydrolases"/>
    <property type="match status" value="1"/>
</dbReference>
<dbReference type="InterPro" id="IPR027417">
    <property type="entry name" value="P-loop_NTPase"/>
</dbReference>
<evidence type="ECO:0000256" key="1">
    <source>
        <dbReference type="ARBA" id="ARBA00022448"/>
    </source>
</evidence>
<dbReference type="eggNOG" id="COG1131">
    <property type="taxonomic scope" value="Bacteria"/>
</dbReference>
<protein>
    <submittedName>
        <fullName evidence="5">ABC transporter ATP-binding protein</fullName>
    </submittedName>
</protein>
<dbReference type="InterPro" id="IPR017871">
    <property type="entry name" value="ABC_transporter-like_CS"/>
</dbReference>
<dbReference type="Gene3D" id="3.40.50.300">
    <property type="entry name" value="P-loop containing nucleotide triphosphate hydrolases"/>
    <property type="match status" value="1"/>
</dbReference>
<keyword evidence="6" id="KW-1185">Reference proteome</keyword>
<reference evidence="6" key="1">
    <citation type="journal article" date="2008" name="J. Bacteriol.">
        <title>Genome sequence of the fish pathogen Renibacterium salmoninarum suggests reductive evolution away from an environmental Arthrobacter ancestor.</title>
        <authorList>
            <person name="Wiens G.D."/>
            <person name="Rockey D.D."/>
            <person name="Wu Z."/>
            <person name="Chang J."/>
            <person name="Levy R."/>
            <person name="Crane S."/>
            <person name="Chen D.S."/>
            <person name="Capri G.R."/>
            <person name="Burnett J.R."/>
            <person name="Sudheesh P.S."/>
            <person name="Schipma M.J."/>
            <person name="Burd H."/>
            <person name="Bhattacharyya A."/>
            <person name="Rhodes L.D."/>
            <person name="Kaul R."/>
            <person name="Strom M.S."/>
        </authorList>
    </citation>
    <scope>NUCLEOTIDE SEQUENCE [LARGE SCALE GENOMIC DNA]</scope>
    <source>
        <strain evidence="6">ATCC 33209 / DSM 20767 / JCM 11484 / NBRC 15589 / NCIMB 2235</strain>
    </source>
</reference>
<evidence type="ECO:0000313" key="5">
    <source>
        <dbReference type="EMBL" id="ABY24793.1"/>
    </source>
</evidence>
<dbReference type="PANTHER" id="PTHR42939">
    <property type="entry name" value="ABC TRANSPORTER ATP-BINDING PROTEIN ALBC-RELATED"/>
    <property type="match status" value="1"/>
</dbReference>
<evidence type="ECO:0000256" key="2">
    <source>
        <dbReference type="ARBA" id="ARBA00022741"/>
    </source>
</evidence>
<dbReference type="InterPro" id="IPR003593">
    <property type="entry name" value="AAA+_ATPase"/>
</dbReference>
<evidence type="ECO:0000313" key="6">
    <source>
        <dbReference type="Proteomes" id="UP000002007"/>
    </source>
</evidence>
<dbReference type="Pfam" id="PF00005">
    <property type="entry name" value="ABC_tran"/>
    <property type="match status" value="1"/>
</dbReference>
<dbReference type="EMBL" id="CP000910">
    <property type="protein sequence ID" value="ABY24793.1"/>
    <property type="molecule type" value="Genomic_DNA"/>
</dbReference>
<dbReference type="GO" id="GO:0005524">
    <property type="term" value="F:ATP binding"/>
    <property type="evidence" value="ECO:0007669"/>
    <property type="project" value="UniProtKB-KW"/>
</dbReference>